<organism evidence="1 2">
    <name type="scientific">Pisolithus tinctorius Marx 270</name>
    <dbReference type="NCBI Taxonomy" id="870435"/>
    <lineage>
        <taxon>Eukaryota</taxon>
        <taxon>Fungi</taxon>
        <taxon>Dikarya</taxon>
        <taxon>Basidiomycota</taxon>
        <taxon>Agaricomycotina</taxon>
        <taxon>Agaricomycetes</taxon>
        <taxon>Agaricomycetidae</taxon>
        <taxon>Boletales</taxon>
        <taxon>Sclerodermatineae</taxon>
        <taxon>Pisolithaceae</taxon>
        <taxon>Pisolithus</taxon>
    </lineage>
</organism>
<dbReference type="EMBL" id="KN831996">
    <property type="protein sequence ID" value="KIO00356.1"/>
    <property type="molecule type" value="Genomic_DNA"/>
</dbReference>
<dbReference type="InParanoid" id="A0A0C3NYK8"/>
<name>A0A0C3NYK8_PISTI</name>
<reference evidence="1 2" key="1">
    <citation type="submission" date="2014-04" db="EMBL/GenBank/DDBJ databases">
        <authorList>
            <consortium name="DOE Joint Genome Institute"/>
            <person name="Kuo A."/>
            <person name="Kohler A."/>
            <person name="Costa M.D."/>
            <person name="Nagy L.G."/>
            <person name="Floudas D."/>
            <person name="Copeland A."/>
            <person name="Barry K.W."/>
            <person name="Cichocki N."/>
            <person name="Veneault-Fourrey C."/>
            <person name="LaButti K."/>
            <person name="Lindquist E.A."/>
            <person name="Lipzen A."/>
            <person name="Lundell T."/>
            <person name="Morin E."/>
            <person name="Murat C."/>
            <person name="Sun H."/>
            <person name="Tunlid A."/>
            <person name="Henrissat B."/>
            <person name="Grigoriev I.V."/>
            <person name="Hibbett D.S."/>
            <person name="Martin F."/>
            <person name="Nordberg H.P."/>
            <person name="Cantor M.N."/>
            <person name="Hua S.X."/>
        </authorList>
    </citation>
    <scope>NUCLEOTIDE SEQUENCE [LARGE SCALE GENOMIC DNA]</scope>
    <source>
        <strain evidence="1 2">Marx 270</strain>
    </source>
</reference>
<keyword evidence="2" id="KW-1185">Reference proteome</keyword>
<dbReference type="Proteomes" id="UP000054217">
    <property type="component" value="Unassembled WGS sequence"/>
</dbReference>
<gene>
    <name evidence="1" type="ORF">M404DRAFT_761868</name>
</gene>
<dbReference type="AlphaFoldDB" id="A0A0C3NYK8"/>
<reference evidence="2" key="2">
    <citation type="submission" date="2015-01" db="EMBL/GenBank/DDBJ databases">
        <title>Evolutionary Origins and Diversification of the Mycorrhizal Mutualists.</title>
        <authorList>
            <consortium name="DOE Joint Genome Institute"/>
            <consortium name="Mycorrhizal Genomics Consortium"/>
            <person name="Kohler A."/>
            <person name="Kuo A."/>
            <person name="Nagy L.G."/>
            <person name="Floudas D."/>
            <person name="Copeland A."/>
            <person name="Barry K.W."/>
            <person name="Cichocki N."/>
            <person name="Veneault-Fourrey C."/>
            <person name="LaButti K."/>
            <person name="Lindquist E.A."/>
            <person name="Lipzen A."/>
            <person name="Lundell T."/>
            <person name="Morin E."/>
            <person name="Murat C."/>
            <person name="Riley R."/>
            <person name="Ohm R."/>
            <person name="Sun H."/>
            <person name="Tunlid A."/>
            <person name="Henrissat B."/>
            <person name="Grigoriev I.V."/>
            <person name="Hibbett D.S."/>
            <person name="Martin F."/>
        </authorList>
    </citation>
    <scope>NUCLEOTIDE SEQUENCE [LARGE SCALE GENOMIC DNA]</scope>
    <source>
        <strain evidence="2">Marx 270</strain>
    </source>
</reference>
<evidence type="ECO:0000313" key="2">
    <source>
        <dbReference type="Proteomes" id="UP000054217"/>
    </source>
</evidence>
<evidence type="ECO:0000313" key="1">
    <source>
        <dbReference type="EMBL" id="KIO00356.1"/>
    </source>
</evidence>
<accession>A0A0C3NYK8</accession>
<dbReference type="HOGENOM" id="CLU_2400600_0_0_1"/>
<protein>
    <submittedName>
        <fullName evidence="1">Uncharacterized protein</fullName>
    </submittedName>
</protein>
<proteinExistence type="predicted"/>
<sequence>MKSSLPWIIRGPILQHAGRSGPRRIHILRVKQRKHDIKQDAVHRALTIPVHDHQISNQRPAIFPFAISSPYCFTTAMMACCASNRNGIPSEID</sequence>